<dbReference type="InterPro" id="IPR011009">
    <property type="entry name" value="Kinase-like_dom_sf"/>
</dbReference>
<dbReference type="InterPro" id="IPR002575">
    <property type="entry name" value="Aminoglycoside_PTrfase"/>
</dbReference>
<dbReference type="InterPro" id="IPR051035">
    <property type="entry name" value="Mito_inheritance_9"/>
</dbReference>
<dbReference type="PANTHER" id="PTHR36091:SF2">
    <property type="entry name" value="AMINOGLYCOSIDE PHOSPHOTRANSFERASE DOMAIN-CONTAINING PROTEIN"/>
    <property type="match status" value="1"/>
</dbReference>
<dbReference type="SUPFAM" id="SSF56112">
    <property type="entry name" value="Protein kinase-like (PK-like)"/>
    <property type="match status" value="1"/>
</dbReference>
<name>A0A9P5YX77_9AGAR</name>
<proteinExistence type="predicted"/>
<reference evidence="2" key="1">
    <citation type="submission" date="2020-11" db="EMBL/GenBank/DDBJ databases">
        <authorList>
            <consortium name="DOE Joint Genome Institute"/>
            <person name="Ahrendt S."/>
            <person name="Riley R."/>
            <person name="Andreopoulos W."/>
            <person name="Labutti K."/>
            <person name="Pangilinan J."/>
            <person name="Ruiz-Duenas F.J."/>
            <person name="Barrasa J.M."/>
            <person name="Sanchez-Garcia M."/>
            <person name="Camarero S."/>
            <person name="Miyauchi S."/>
            <person name="Serrano A."/>
            <person name="Linde D."/>
            <person name="Babiker R."/>
            <person name="Drula E."/>
            <person name="Ayuso-Fernandez I."/>
            <person name="Pacheco R."/>
            <person name="Padilla G."/>
            <person name="Ferreira P."/>
            <person name="Barriuso J."/>
            <person name="Kellner H."/>
            <person name="Castanera R."/>
            <person name="Alfaro M."/>
            <person name="Ramirez L."/>
            <person name="Pisabarro A.G."/>
            <person name="Kuo A."/>
            <person name="Tritt A."/>
            <person name="Lipzen A."/>
            <person name="He G."/>
            <person name="Yan M."/>
            <person name="Ng V."/>
            <person name="Cullen D."/>
            <person name="Martin F."/>
            <person name="Rosso M.-N."/>
            <person name="Henrissat B."/>
            <person name="Hibbett D."/>
            <person name="Martinez A.T."/>
            <person name="Grigoriev I.V."/>
        </authorList>
    </citation>
    <scope>NUCLEOTIDE SEQUENCE</scope>
    <source>
        <strain evidence="2">CIRM-BRFM 674</strain>
    </source>
</reference>
<dbReference type="Proteomes" id="UP000807469">
    <property type="component" value="Unassembled WGS sequence"/>
</dbReference>
<keyword evidence="3" id="KW-1185">Reference proteome</keyword>
<dbReference type="AlphaFoldDB" id="A0A9P5YX77"/>
<evidence type="ECO:0000259" key="1">
    <source>
        <dbReference type="Pfam" id="PF01636"/>
    </source>
</evidence>
<feature type="domain" description="Aminoglycoside phosphotransferase" evidence="1">
    <location>
        <begin position="87"/>
        <end position="366"/>
    </location>
</feature>
<dbReference type="Pfam" id="PF01636">
    <property type="entry name" value="APH"/>
    <property type="match status" value="1"/>
</dbReference>
<protein>
    <recommendedName>
        <fullName evidence="1">Aminoglycoside phosphotransferase domain-containing protein</fullName>
    </recommendedName>
</protein>
<dbReference type="EMBL" id="MU155326">
    <property type="protein sequence ID" value="KAF9475595.1"/>
    <property type="molecule type" value="Genomic_DNA"/>
</dbReference>
<sequence>MSLFPLVLMLSKAKSILFPHAIGFRTKCAQEGLFVDPFFAYTSGRWLCNNDAQLKARYAAFNIDGLKDIASETIGSPVQSMTKIAESLNRIFLLTHQNGTQTIARIPTPICGPPFFTTSSEVATMDLLRRLGVPVPKVLAWSSRAHATRVESEFIIMEKVDGEPLSEMGWNKIDHEDFAIKLANMVRPLVNLNFNCYGSLYYKHDLEGVQRNRILDDFIVDAPKGVDVSPFCIGPIARRDFWEDERASILDMTGPWTSPLEYLADVASREQIWIDKFAKPHLLDDFLCGLPLQGKQDDHIEMLEYYKYLLPFILPQEPQYLHGHLWHPDLHSGNLFVVKESMNDDGKVHVNITSCIDWQGAFIGPAFLQLTAPTMYQSEGAPLDALVLPPHLDTLDDANKKEVLLLNDEALRKQQFESLAFGDLMIDDAHIPTLVQRQELDDLAHCTWRTGLLPFRDALVKFCQRFSEIAPGKKCPIAFTADQLSAHAAAHAYWSMHRARAEDMEKEFGLDEYGYVAGDDISRFMSIQKKVEKRMREWVAEGKTEHGKLVKTYLWPYRETLDDHPRTHLVLESEVPSTTSTNPS</sequence>
<evidence type="ECO:0000313" key="2">
    <source>
        <dbReference type="EMBL" id="KAF9475595.1"/>
    </source>
</evidence>
<organism evidence="2 3">
    <name type="scientific">Pholiota conissans</name>
    <dbReference type="NCBI Taxonomy" id="109636"/>
    <lineage>
        <taxon>Eukaryota</taxon>
        <taxon>Fungi</taxon>
        <taxon>Dikarya</taxon>
        <taxon>Basidiomycota</taxon>
        <taxon>Agaricomycotina</taxon>
        <taxon>Agaricomycetes</taxon>
        <taxon>Agaricomycetidae</taxon>
        <taxon>Agaricales</taxon>
        <taxon>Agaricineae</taxon>
        <taxon>Strophariaceae</taxon>
        <taxon>Pholiota</taxon>
    </lineage>
</organism>
<accession>A0A9P5YX77</accession>
<dbReference type="GO" id="GO:0005739">
    <property type="term" value="C:mitochondrion"/>
    <property type="evidence" value="ECO:0007669"/>
    <property type="project" value="TreeGrafter"/>
</dbReference>
<dbReference type="PANTHER" id="PTHR36091">
    <property type="entry name" value="ALTERED INHERITANCE OF MITOCHONDRIA PROTEIN 9, MITOCHONDRIAL"/>
    <property type="match status" value="1"/>
</dbReference>
<dbReference type="OrthoDB" id="2968323at2759"/>
<gene>
    <name evidence="2" type="ORF">BDN70DRAFT_914917</name>
</gene>
<evidence type="ECO:0000313" key="3">
    <source>
        <dbReference type="Proteomes" id="UP000807469"/>
    </source>
</evidence>
<comment type="caution">
    <text evidence="2">The sequence shown here is derived from an EMBL/GenBank/DDBJ whole genome shotgun (WGS) entry which is preliminary data.</text>
</comment>